<reference evidence="1" key="1">
    <citation type="journal article" date="2015" name="Nature">
        <title>Complex archaea that bridge the gap between prokaryotes and eukaryotes.</title>
        <authorList>
            <person name="Spang A."/>
            <person name="Saw J.H."/>
            <person name="Jorgensen S.L."/>
            <person name="Zaremba-Niedzwiedzka K."/>
            <person name="Martijn J."/>
            <person name="Lind A.E."/>
            <person name="van Eijk R."/>
            <person name="Schleper C."/>
            <person name="Guy L."/>
            <person name="Ettema T.J."/>
        </authorList>
    </citation>
    <scope>NUCLEOTIDE SEQUENCE</scope>
</reference>
<proteinExistence type="predicted"/>
<comment type="caution">
    <text evidence="1">The sequence shown here is derived from an EMBL/GenBank/DDBJ whole genome shotgun (WGS) entry which is preliminary data.</text>
</comment>
<name>A0A0F8YJ01_9ZZZZ</name>
<dbReference type="AlphaFoldDB" id="A0A0F8YJ01"/>
<accession>A0A0F8YJ01</accession>
<organism evidence="1">
    <name type="scientific">marine sediment metagenome</name>
    <dbReference type="NCBI Taxonomy" id="412755"/>
    <lineage>
        <taxon>unclassified sequences</taxon>
        <taxon>metagenomes</taxon>
        <taxon>ecological metagenomes</taxon>
    </lineage>
</organism>
<dbReference type="EMBL" id="LAZR01053163">
    <property type="protein sequence ID" value="KKK81348.1"/>
    <property type="molecule type" value="Genomic_DNA"/>
</dbReference>
<evidence type="ECO:0000313" key="1">
    <source>
        <dbReference type="EMBL" id="KKK81348.1"/>
    </source>
</evidence>
<gene>
    <name evidence="1" type="ORF">LCGC14_2814350</name>
</gene>
<protein>
    <submittedName>
        <fullName evidence="1">Uncharacterized protein</fullName>
    </submittedName>
</protein>
<sequence length="141" mass="14161">MSSNRLKRTGANVLFTSGAADIVQLDPIEPIRVAGTTASEIGLVPDEYNGMIIAPSGTLTSRVVGVAQAPITNAQHGYVQTWGMCAVQAAASQIVGNEITAVLGAAGRAGVPAGGVDQVIGVVLSVNSSAGEEGSAFLLIE</sequence>